<dbReference type="GO" id="GO:0071031">
    <property type="term" value="P:nuclear mRNA surveillance of mRNA 3'-end processing"/>
    <property type="evidence" value="ECO:0007669"/>
    <property type="project" value="TreeGrafter"/>
</dbReference>
<evidence type="ECO:0000256" key="2">
    <source>
        <dbReference type="ARBA" id="ARBA00022723"/>
    </source>
</evidence>
<evidence type="ECO:0000256" key="4">
    <source>
        <dbReference type="ARBA" id="ARBA00022771"/>
    </source>
</evidence>
<feature type="non-terminal residue" evidence="8">
    <location>
        <position position="1"/>
    </location>
</feature>
<dbReference type="EMBL" id="PPHD01044698">
    <property type="protein sequence ID" value="POI23988.1"/>
    <property type="molecule type" value="Genomic_DNA"/>
</dbReference>
<evidence type="ECO:0000313" key="9">
    <source>
        <dbReference type="Proteomes" id="UP000237246"/>
    </source>
</evidence>
<name>A0A2P4SIS5_BAMTH</name>
<keyword evidence="3" id="KW-0677">Repeat</keyword>
<keyword evidence="2" id="KW-0479">Metal-binding</keyword>
<gene>
    <name evidence="8" type="ORF">CIB84_012264</name>
</gene>
<dbReference type="GO" id="GO:0071037">
    <property type="term" value="P:nuclear polyadenylation-dependent snRNA catabolic process"/>
    <property type="evidence" value="ECO:0007669"/>
    <property type="project" value="TreeGrafter"/>
</dbReference>
<dbReference type="GO" id="GO:0071039">
    <property type="term" value="P:nuclear polyadenylation-dependent CUT catabolic process"/>
    <property type="evidence" value="ECO:0007669"/>
    <property type="project" value="TreeGrafter"/>
</dbReference>
<dbReference type="PANTHER" id="PTHR46543:SF1">
    <property type="entry name" value="ZINC FINGER CCHC DOMAIN-CONTAINING PROTEIN 7"/>
    <property type="match status" value="1"/>
</dbReference>
<accession>A0A2P4SIS5</accession>
<dbReference type="OrthoDB" id="7608935at2759"/>
<dbReference type="Proteomes" id="UP000237246">
    <property type="component" value="Unassembled WGS sequence"/>
</dbReference>
<keyword evidence="6" id="KW-0539">Nucleus</keyword>
<feature type="region of interest" description="Disordered" evidence="7">
    <location>
        <begin position="107"/>
        <end position="175"/>
    </location>
</feature>
<organism evidence="8 9">
    <name type="scientific">Bambusicola thoracicus</name>
    <name type="common">Chinese bamboo-partridge</name>
    <name type="synonym">Perdix thoracica</name>
    <dbReference type="NCBI Taxonomy" id="9083"/>
    <lineage>
        <taxon>Eukaryota</taxon>
        <taxon>Metazoa</taxon>
        <taxon>Chordata</taxon>
        <taxon>Craniata</taxon>
        <taxon>Vertebrata</taxon>
        <taxon>Euteleostomi</taxon>
        <taxon>Archelosauria</taxon>
        <taxon>Archosauria</taxon>
        <taxon>Dinosauria</taxon>
        <taxon>Saurischia</taxon>
        <taxon>Theropoda</taxon>
        <taxon>Coelurosauria</taxon>
        <taxon>Aves</taxon>
        <taxon>Neognathae</taxon>
        <taxon>Galloanserae</taxon>
        <taxon>Galliformes</taxon>
        <taxon>Phasianidae</taxon>
        <taxon>Perdicinae</taxon>
        <taxon>Bambusicola</taxon>
    </lineage>
</organism>
<evidence type="ECO:0000256" key="6">
    <source>
        <dbReference type="ARBA" id="ARBA00023242"/>
    </source>
</evidence>
<evidence type="ECO:0000313" key="8">
    <source>
        <dbReference type="EMBL" id="POI23988.1"/>
    </source>
</evidence>
<sequence>DLVSRMFYECEDTEESDVYEDELYREESSSEPSIDSEVEFHLYSQVHYSQNLAKVSSLELSEEAEDVAGSVEQSSGLTVTPLEDENVVELLDCDSQISDDPEVIVLSDSPEEDSVYKSKAQKSTSSVAEGKIHIHESSVVNHAKATERNAPLPAGSDREISRQGPSGKLTSVSSGPLTVQEVMIIDDSSNDEEESMISEGDNVESWMLLGCSADDRDKDIMLNLEGCGTPIGEG</sequence>
<dbReference type="GO" id="GO:0071038">
    <property type="term" value="P:TRAMP-dependent tRNA surveillance pathway"/>
    <property type="evidence" value="ECO:0007669"/>
    <property type="project" value="TreeGrafter"/>
</dbReference>
<dbReference type="InterPro" id="IPR051644">
    <property type="entry name" value="TRAMP_AT-DNA-binding"/>
</dbReference>
<dbReference type="GO" id="GO:0008270">
    <property type="term" value="F:zinc ion binding"/>
    <property type="evidence" value="ECO:0007669"/>
    <property type="project" value="UniProtKB-KW"/>
</dbReference>
<evidence type="ECO:0000256" key="7">
    <source>
        <dbReference type="SAM" id="MobiDB-lite"/>
    </source>
</evidence>
<evidence type="ECO:0000256" key="1">
    <source>
        <dbReference type="ARBA" id="ARBA00004123"/>
    </source>
</evidence>
<proteinExistence type="predicted"/>
<dbReference type="GO" id="GO:0003723">
    <property type="term" value="F:RNA binding"/>
    <property type="evidence" value="ECO:0007669"/>
    <property type="project" value="TreeGrafter"/>
</dbReference>
<evidence type="ECO:0000256" key="3">
    <source>
        <dbReference type="ARBA" id="ARBA00022737"/>
    </source>
</evidence>
<dbReference type="PANTHER" id="PTHR46543">
    <property type="entry name" value="ZINC FINGER CCHC DOMAIN-CONTAINING PROTEIN 7"/>
    <property type="match status" value="1"/>
</dbReference>
<keyword evidence="9" id="KW-1185">Reference proteome</keyword>
<dbReference type="AlphaFoldDB" id="A0A2P4SIS5"/>
<evidence type="ECO:0008006" key="10">
    <source>
        <dbReference type="Google" id="ProtNLM"/>
    </source>
</evidence>
<evidence type="ECO:0000256" key="5">
    <source>
        <dbReference type="ARBA" id="ARBA00022833"/>
    </source>
</evidence>
<protein>
    <recommendedName>
        <fullName evidence="10">Zinc finger CCHC domain-containing protein 7</fullName>
    </recommendedName>
</protein>
<reference evidence="8 9" key="1">
    <citation type="submission" date="2018-01" db="EMBL/GenBank/DDBJ databases">
        <title>Comparison of the Chinese Bamboo Partridge and Red Junglefowl genome sequences highlights the importance of demography in genome evolution.</title>
        <authorList>
            <person name="Tiley G.P."/>
            <person name="Kimball R.T."/>
            <person name="Braun E.L."/>
            <person name="Burleigh J.G."/>
        </authorList>
    </citation>
    <scope>NUCLEOTIDE SEQUENCE [LARGE SCALE GENOMIC DNA]</scope>
    <source>
        <strain evidence="8">RTK389</strain>
        <tissue evidence="8">Blood</tissue>
    </source>
</reference>
<dbReference type="GO" id="GO:0031499">
    <property type="term" value="C:TRAMP complex"/>
    <property type="evidence" value="ECO:0007669"/>
    <property type="project" value="TreeGrafter"/>
</dbReference>
<dbReference type="GO" id="GO:0071035">
    <property type="term" value="P:nuclear polyadenylation-dependent rRNA catabolic process"/>
    <property type="evidence" value="ECO:0007669"/>
    <property type="project" value="TreeGrafter"/>
</dbReference>
<comment type="caution">
    <text evidence="8">The sequence shown here is derived from an EMBL/GenBank/DDBJ whole genome shotgun (WGS) entry which is preliminary data.</text>
</comment>
<comment type="subcellular location">
    <subcellularLocation>
        <location evidence="1">Nucleus</location>
    </subcellularLocation>
</comment>
<keyword evidence="4" id="KW-0863">Zinc-finger</keyword>
<dbReference type="GO" id="GO:0071036">
    <property type="term" value="P:nuclear polyadenylation-dependent snoRNA catabolic process"/>
    <property type="evidence" value="ECO:0007669"/>
    <property type="project" value="TreeGrafter"/>
</dbReference>
<keyword evidence="5" id="KW-0862">Zinc</keyword>